<dbReference type="EMBL" id="CAJNDS010002752">
    <property type="protein sequence ID" value="CAE7584892.1"/>
    <property type="molecule type" value="Genomic_DNA"/>
</dbReference>
<dbReference type="OrthoDB" id="426830at2759"/>
<dbReference type="Proteomes" id="UP000604046">
    <property type="component" value="Unassembled WGS sequence"/>
</dbReference>
<gene>
    <name evidence="2" type="ORF">SNAT2548_LOCUS33352</name>
</gene>
<feature type="region of interest" description="Disordered" evidence="1">
    <location>
        <begin position="55"/>
        <end position="74"/>
    </location>
</feature>
<accession>A0A812UWX6</accession>
<evidence type="ECO:0000313" key="2">
    <source>
        <dbReference type="EMBL" id="CAE7584892.1"/>
    </source>
</evidence>
<name>A0A812UWX6_9DINO</name>
<evidence type="ECO:0000256" key="1">
    <source>
        <dbReference type="SAM" id="MobiDB-lite"/>
    </source>
</evidence>
<sequence length="594" mass="65825">MVGSACTSCKRKQTTARNAAGDICCVACGGIDGRGRPRKECAVPAPVVHDAVEAATAPASGSESGSEDDVESGHCMSRGLSFAAPEYRKHASQLPAAYRSMASRWAETLGFADPLLWHAFVYFVLLLASMQGPDFFSQSTRQQLQGAFSEALPLHRHLVSSGLAAGVFPALDTFSRARPRFAAQMYKRVFGKDRQWSAPKLSAWLLLESIFRYAGEAAIVEHFLFNDDTLPGLRAIMAAGLCCENAVAVAEFLRSAFVRQAGMRTTVRAAFATRDGRRRTYASTARRSGQDKAPRVVAESVCPDSRFFDNMVAALQPWSCHAVTLGPVLAQLLDTVATGVVDVDLLARSMEAVVVGFLGLDLLGRPTVRQDLSPAQCYHCYHGKFLLSDLYYLIATLLCQRGQRLPSGRCDCARCQVLWHLRKTYMFFGPSPLAFHCALERKSTGDVTVNCRTVDVWRRMRELLEADLPGQWDLYIVQMLSCTWRVFLATERRHAQACEPEVGGIAWVSVQRQHVVRVFQLETVRLQELLQWVFYLDLRAEFQALSGPALRWLVDRVRLSPSLRRDVLAKLLRQAAAETSLLRGKSPTGVSRAR</sequence>
<comment type="caution">
    <text evidence="2">The sequence shown here is derived from an EMBL/GenBank/DDBJ whole genome shotgun (WGS) entry which is preliminary data.</text>
</comment>
<protein>
    <submittedName>
        <fullName evidence="2">Uncharacterized protein</fullName>
    </submittedName>
</protein>
<organism evidence="2 3">
    <name type="scientific">Symbiodinium natans</name>
    <dbReference type="NCBI Taxonomy" id="878477"/>
    <lineage>
        <taxon>Eukaryota</taxon>
        <taxon>Sar</taxon>
        <taxon>Alveolata</taxon>
        <taxon>Dinophyceae</taxon>
        <taxon>Suessiales</taxon>
        <taxon>Symbiodiniaceae</taxon>
        <taxon>Symbiodinium</taxon>
    </lineage>
</organism>
<dbReference type="AlphaFoldDB" id="A0A812UWX6"/>
<evidence type="ECO:0000313" key="3">
    <source>
        <dbReference type="Proteomes" id="UP000604046"/>
    </source>
</evidence>
<reference evidence="2" key="1">
    <citation type="submission" date="2021-02" db="EMBL/GenBank/DDBJ databases">
        <authorList>
            <person name="Dougan E. K."/>
            <person name="Rhodes N."/>
            <person name="Thang M."/>
            <person name="Chan C."/>
        </authorList>
    </citation>
    <scope>NUCLEOTIDE SEQUENCE</scope>
</reference>
<keyword evidence="3" id="KW-1185">Reference proteome</keyword>
<proteinExistence type="predicted"/>